<evidence type="ECO:0000259" key="1">
    <source>
        <dbReference type="PROSITE" id="PS51186"/>
    </source>
</evidence>
<organism evidence="2 3">
    <name type="scientific">Streptococcus troglodytae</name>
    <dbReference type="NCBI Taxonomy" id="1111760"/>
    <lineage>
        <taxon>Bacteria</taxon>
        <taxon>Bacillati</taxon>
        <taxon>Bacillota</taxon>
        <taxon>Bacilli</taxon>
        <taxon>Lactobacillales</taxon>
        <taxon>Streptococcaceae</taxon>
        <taxon>Streptococcus</taxon>
    </lineage>
</organism>
<evidence type="ECO:0000313" key="2">
    <source>
        <dbReference type="EMBL" id="BAQ24144.1"/>
    </source>
</evidence>
<dbReference type="InterPro" id="IPR016181">
    <property type="entry name" value="Acyl_CoA_acyltransferase"/>
</dbReference>
<keyword evidence="3" id="KW-1185">Reference proteome</keyword>
<dbReference type="InterPro" id="IPR000182">
    <property type="entry name" value="GNAT_dom"/>
</dbReference>
<dbReference type="SUPFAM" id="SSF55729">
    <property type="entry name" value="Acyl-CoA N-acyltransferases (Nat)"/>
    <property type="match status" value="1"/>
</dbReference>
<name>A0A1L7LIV4_9STRE</name>
<protein>
    <recommendedName>
        <fullName evidence="1">N-acetyltransferase domain-containing protein</fullName>
    </recommendedName>
</protein>
<dbReference type="EMBL" id="AP014612">
    <property type="protein sequence ID" value="BAQ24144.1"/>
    <property type="molecule type" value="Genomic_DNA"/>
</dbReference>
<accession>A0A1L7LIV4</accession>
<dbReference type="KEGG" id="strg:SRT_08830"/>
<dbReference type="Pfam" id="PF00583">
    <property type="entry name" value="Acetyltransf_1"/>
    <property type="match status" value="1"/>
</dbReference>
<proteinExistence type="predicted"/>
<dbReference type="CDD" id="cd04301">
    <property type="entry name" value="NAT_SF"/>
    <property type="match status" value="1"/>
</dbReference>
<dbReference type="AlphaFoldDB" id="A0A1L7LIV4"/>
<sequence length="143" mass="16144">MEIRNYQASDIEELVPLYADLGYPTTAEVLRKRLGILLHQPSYQLLVAVLDGKLVGLIGFSKMYFFERDGFYYRILALVVGTNYRNQGVASCLIDEVREQACLKGAFALVLNSGITAERSEAHQFYQNYGFKKASYGFALELP</sequence>
<gene>
    <name evidence="2" type="ORF">SRT_08830</name>
</gene>
<dbReference type="Proteomes" id="UP000217758">
    <property type="component" value="Chromosome"/>
</dbReference>
<feature type="domain" description="N-acetyltransferase" evidence="1">
    <location>
        <begin position="1"/>
        <end position="143"/>
    </location>
</feature>
<reference evidence="2 3" key="1">
    <citation type="journal article" date="2016" name="Microbiol. Immunol.">
        <title>Complete genome sequence of Streptococcus troglodytae TKU31 isolated from the oral cavity of a chimpanzee (Pan troglodytes).</title>
        <authorList>
            <person name="Okamoto M."/>
            <person name="Naito M."/>
            <person name="Miyanohara M."/>
            <person name="Imai S."/>
            <person name="Nomura Y."/>
            <person name="Saito W."/>
            <person name="Momoi Y."/>
            <person name="Takada K."/>
            <person name="Miyabe-Nishiwaki T."/>
            <person name="Tomonaga M."/>
            <person name="Hanada N."/>
        </authorList>
    </citation>
    <scope>NUCLEOTIDE SEQUENCE [LARGE SCALE GENOMIC DNA]</scope>
    <source>
        <strain evidence="3">TKU 31</strain>
    </source>
</reference>
<evidence type="ECO:0000313" key="3">
    <source>
        <dbReference type="Proteomes" id="UP000217758"/>
    </source>
</evidence>
<dbReference type="GO" id="GO:0016747">
    <property type="term" value="F:acyltransferase activity, transferring groups other than amino-acyl groups"/>
    <property type="evidence" value="ECO:0007669"/>
    <property type="project" value="InterPro"/>
</dbReference>
<dbReference type="Gene3D" id="3.40.630.30">
    <property type="match status" value="1"/>
</dbReference>
<dbReference type="RefSeq" id="WP_128833207.1">
    <property type="nucleotide sequence ID" value="NZ_AP014612.1"/>
</dbReference>
<dbReference type="PROSITE" id="PS51186">
    <property type="entry name" value="GNAT"/>
    <property type="match status" value="1"/>
</dbReference>